<sequence>MLCDGRHLPSHRSLLLLLIAVGIATSSVVELTDLTFDNVVLAPEAGVWFIRFYAPWCGHCKALKPTWDEAAEKLKGQVHFGDVDATEETGLSKRFRIRGYPTVLLFSEGKYYAFDGSRTVQGLEDFSLHLYKMKQSKPVPAMPNIVSILFDKYSLKANTYLFQHPLFTCSLLLVIGLVFGIAVTLLILEIAQSYKYPEISGEEEEIEEEVTAPEEKEVKEEMME</sequence>
<dbReference type="GO" id="GO:0034976">
    <property type="term" value="P:response to endoplasmic reticulum stress"/>
    <property type="evidence" value="ECO:0007669"/>
    <property type="project" value="TreeGrafter"/>
</dbReference>
<feature type="region of interest" description="Disordered" evidence="1">
    <location>
        <begin position="202"/>
        <end position="224"/>
    </location>
</feature>
<dbReference type="EMBL" id="FN668661">
    <property type="protein sequence ID" value="CBK23545.2"/>
    <property type="molecule type" value="Genomic_DNA"/>
</dbReference>
<dbReference type="OMA" id="VPAMPNI"/>
<dbReference type="AlphaFoldDB" id="D8M5U6"/>
<dbReference type="PANTHER" id="PTHR45815:SF3">
    <property type="entry name" value="PROTEIN DISULFIDE-ISOMERASE A6"/>
    <property type="match status" value="1"/>
</dbReference>
<feature type="compositionally biased region" description="Acidic residues" evidence="1">
    <location>
        <begin position="202"/>
        <end position="212"/>
    </location>
</feature>
<dbReference type="InterPro" id="IPR036249">
    <property type="entry name" value="Thioredoxin-like_sf"/>
</dbReference>
<dbReference type="PANTHER" id="PTHR45815">
    <property type="entry name" value="PROTEIN DISULFIDE-ISOMERASE A6"/>
    <property type="match status" value="1"/>
</dbReference>
<dbReference type="Pfam" id="PF00085">
    <property type="entry name" value="Thioredoxin"/>
    <property type="match status" value="1"/>
</dbReference>
<feature type="domain" description="Thioredoxin" evidence="4">
    <location>
        <begin position="14"/>
        <end position="132"/>
    </location>
</feature>
<protein>
    <recommendedName>
        <fullName evidence="4">Thioredoxin domain-containing protein</fullName>
    </recommendedName>
</protein>
<keyword evidence="3" id="KW-0732">Signal</keyword>
<feature type="chain" id="PRO_5003117755" description="Thioredoxin domain-containing protein" evidence="3">
    <location>
        <begin position="27"/>
        <end position="224"/>
    </location>
</feature>
<keyword evidence="2" id="KW-0812">Transmembrane</keyword>
<keyword evidence="6" id="KW-1185">Reference proteome</keyword>
<dbReference type="Proteomes" id="UP000008312">
    <property type="component" value="Unassembled WGS sequence"/>
</dbReference>
<evidence type="ECO:0000256" key="3">
    <source>
        <dbReference type="SAM" id="SignalP"/>
    </source>
</evidence>
<dbReference type="GO" id="GO:0015035">
    <property type="term" value="F:protein-disulfide reductase activity"/>
    <property type="evidence" value="ECO:0007669"/>
    <property type="project" value="TreeGrafter"/>
</dbReference>
<dbReference type="GeneID" id="24920503"/>
<proteinExistence type="predicted"/>
<dbReference type="OrthoDB" id="427280at2759"/>
<accession>D8M5U6</accession>
<keyword evidence="2" id="KW-0472">Membrane</keyword>
<evidence type="ECO:0000259" key="4">
    <source>
        <dbReference type="PROSITE" id="PS51352"/>
    </source>
</evidence>
<feature type="transmembrane region" description="Helical" evidence="2">
    <location>
        <begin position="165"/>
        <end position="188"/>
    </location>
</feature>
<feature type="signal peptide" evidence="3">
    <location>
        <begin position="1"/>
        <end position="26"/>
    </location>
</feature>
<dbReference type="GO" id="GO:0005788">
    <property type="term" value="C:endoplasmic reticulum lumen"/>
    <property type="evidence" value="ECO:0007669"/>
    <property type="project" value="TreeGrafter"/>
</dbReference>
<dbReference type="InParanoid" id="D8M5U6"/>
<gene>
    <name evidence="5" type="ORF">GSBLH_T00003402001</name>
</gene>
<organism evidence="5">
    <name type="scientific">Blastocystis hominis</name>
    <dbReference type="NCBI Taxonomy" id="12968"/>
    <lineage>
        <taxon>Eukaryota</taxon>
        <taxon>Sar</taxon>
        <taxon>Stramenopiles</taxon>
        <taxon>Bigyra</taxon>
        <taxon>Opalozoa</taxon>
        <taxon>Opalinata</taxon>
        <taxon>Blastocystidae</taxon>
        <taxon>Blastocystis</taxon>
    </lineage>
</organism>
<evidence type="ECO:0000313" key="6">
    <source>
        <dbReference type="Proteomes" id="UP000008312"/>
    </source>
</evidence>
<name>D8M5U6_BLAHO</name>
<dbReference type="PROSITE" id="PS00194">
    <property type="entry name" value="THIOREDOXIN_1"/>
    <property type="match status" value="1"/>
</dbReference>
<reference evidence="5" key="1">
    <citation type="submission" date="2010-02" db="EMBL/GenBank/DDBJ databases">
        <title>Sequencing and annotation of the Blastocystis hominis genome.</title>
        <authorList>
            <person name="Wincker P."/>
        </authorList>
    </citation>
    <scope>NUCLEOTIDE SEQUENCE</scope>
    <source>
        <strain evidence="5">Singapore isolate B</strain>
    </source>
</reference>
<keyword evidence="2" id="KW-1133">Transmembrane helix</keyword>
<dbReference type="PRINTS" id="PR00421">
    <property type="entry name" value="THIOREDOXIN"/>
</dbReference>
<dbReference type="Gene3D" id="3.40.30.10">
    <property type="entry name" value="Glutaredoxin"/>
    <property type="match status" value="1"/>
</dbReference>
<dbReference type="InterPro" id="IPR017937">
    <property type="entry name" value="Thioredoxin_CS"/>
</dbReference>
<evidence type="ECO:0000256" key="1">
    <source>
        <dbReference type="SAM" id="MobiDB-lite"/>
    </source>
</evidence>
<dbReference type="SUPFAM" id="SSF52833">
    <property type="entry name" value="Thioredoxin-like"/>
    <property type="match status" value="1"/>
</dbReference>
<evidence type="ECO:0000313" key="5">
    <source>
        <dbReference type="EMBL" id="CBK23545.2"/>
    </source>
</evidence>
<dbReference type="InterPro" id="IPR013766">
    <property type="entry name" value="Thioredoxin_domain"/>
</dbReference>
<evidence type="ECO:0000256" key="2">
    <source>
        <dbReference type="SAM" id="Phobius"/>
    </source>
</evidence>
<feature type="compositionally biased region" description="Basic and acidic residues" evidence="1">
    <location>
        <begin position="213"/>
        <end position="224"/>
    </location>
</feature>
<dbReference type="RefSeq" id="XP_012897593.1">
    <property type="nucleotide sequence ID" value="XM_013042139.1"/>
</dbReference>
<dbReference type="PROSITE" id="PS51352">
    <property type="entry name" value="THIOREDOXIN_2"/>
    <property type="match status" value="1"/>
</dbReference>